<feature type="transmembrane region" description="Helical" evidence="6">
    <location>
        <begin position="151"/>
        <end position="171"/>
    </location>
</feature>
<dbReference type="InterPro" id="IPR036163">
    <property type="entry name" value="HMA_dom_sf"/>
</dbReference>
<dbReference type="PROSITE" id="PS50846">
    <property type="entry name" value="HMA_2"/>
    <property type="match status" value="1"/>
</dbReference>
<comment type="caution">
    <text evidence="8">The sequence shown here is derived from an EMBL/GenBank/DDBJ whole genome shotgun (WGS) entry which is preliminary data.</text>
</comment>
<evidence type="ECO:0000256" key="2">
    <source>
        <dbReference type="ARBA" id="ARBA00022692"/>
    </source>
</evidence>
<keyword evidence="3" id="KW-0479">Metal-binding</keyword>
<dbReference type="InterPro" id="IPR017969">
    <property type="entry name" value="Heavy-metal-associated_CS"/>
</dbReference>
<feature type="transmembrane region" description="Helical" evidence="6">
    <location>
        <begin position="118"/>
        <end position="139"/>
    </location>
</feature>
<dbReference type="CDD" id="cd00371">
    <property type="entry name" value="HMA"/>
    <property type="match status" value="1"/>
</dbReference>
<keyword evidence="4 6" id="KW-1133">Transmembrane helix</keyword>
<name>A0ABV9I2L8_9FLAO</name>
<evidence type="ECO:0000256" key="6">
    <source>
        <dbReference type="SAM" id="Phobius"/>
    </source>
</evidence>
<evidence type="ECO:0000256" key="1">
    <source>
        <dbReference type="ARBA" id="ARBA00004141"/>
    </source>
</evidence>
<evidence type="ECO:0000256" key="3">
    <source>
        <dbReference type="ARBA" id="ARBA00022723"/>
    </source>
</evidence>
<organism evidence="8 9">
    <name type="scientific">Dokdonia ponticola</name>
    <dbReference type="NCBI Taxonomy" id="2041041"/>
    <lineage>
        <taxon>Bacteria</taxon>
        <taxon>Pseudomonadati</taxon>
        <taxon>Bacteroidota</taxon>
        <taxon>Flavobacteriia</taxon>
        <taxon>Flavobacteriales</taxon>
        <taxon>Flavobacteriaceae</taxon>
        <taxon>Dokdonia</taxon>
    </lineage>
</organism>
<dbReference type="InterPro" id="IPR006121">
    <property type="entry name" value="HMA_dom"/>
</dbReference>
<evidence type="ECO:0000259" key="7">
    <source>
        <dbReference type="PROSITE" id="PS50846"/>
    </source>
</evidence>
<keyword evidence="9" id="KW-1185">Reference proteome</keyword>
<evidence type="ECO:0000313" key="9">
    <source>
        <dbReference type="Proteomes" id="UP001596043"/>
    </source>
</evidence>
<gene>
    <name evidence="8" type="ORF">ACFO3O_18840</name>
</gene>
<dbReference type="RefSeq" id="WP_379981725.1">
    <property type="nucleotide sequence ID" value="NZ_JBHSFV010000013.1"/>
</dbReference>
<protein>
    <submittedName>
        <fullName evidence="8">Heavy-metal-associated domain-containing protein</fullName>
    </submittedName>
</protein>
<dbReference type="EMBL" id="JBHSFV010000013">
    <property type="protein sequence ID" value="MFC4635976.1"/>
    <property type="molecule type" value="Genomic_DNA"/>
</dbReference>
<feature type="transmembrane region" description="Helical" evidence="6">
    <location>
        <begin position="90"/>
        <end position="106"/>
    </location>
</feature>
<proteinExistence type="predicted"/>
<sequence length="238" mass="26840">MKQTYTIQGMTCNGCRASVERELKAISGIQEVEVSLEKEEAILTTASSISLSELQQGLSEKYTITKKEETNVFATSEEVQTSKWVQLRPLFLIFGYITVASMAMHYKEWNGREAMLDFMGLFYIVFSFFKFLDLKGFVMSFRMYDPLAKRVGIYGWIYPFIELALGIFFLVRIEIPVALVATLIILGITTIGVTRSLLNKQEIQCACLGTALKLPMTEATFIENAIMIVMAITMLIPA</sequence>
<dbReference type="Proteomes" id="UP001596043">
    <property type="component" value="Unassembled WGS sequence"/>
</dbReference>
<dbReference type="SUPFAM" id="SSF55008">
    <property type="entry name" value="HMA, heavy metal-associated domain"/>
    <property type="match status" value="1"/>
</dbReference>
<reference evidence="9" key="1">
    <citation type="journal article" date="2019" name="Int. J. Syst. Evol. Microbiol.">
        <title>The Global Catalogue of Microorganisms (GCM) 10K type strain sequencing project: providing services to taxonomists for standard genome sequencing and annotation.</title>
        <authorList>
            <consortium name="The Broad Institute Genomics Platform"/>
            <consortium name="The Broad Institute Genome Sequencing Center for Infectious Disease"/>
            <person name="Wu L."/>
            <person name="Ma J."/>
        </authorList>
    </citation>
    <scope>NUCLEOTIDE SEQUENCE [LARGE SCALE GENOMIC DNA]</scope>
    <source>
        <strain evidence="9">YJ-61-S</strain>
    </source>
</reference>
<evidence type="ECO:0000256" key="4">
    <source>
        <dbReference type="ARBA" id="ARBA00022989"/>
    </source>
</evidence>
<evidence type="ECO:0000256" key="5">
    <source>
        <dbReference type="ARBA" id="ARBA00023136"/>
    </source>
</evidence>
<accession>A0ABV9I2L8</accession>
<evidence type="ECO:0000313" key="8">
    <source>
        <dbReference type="EMBL" id="MFC4635976.1"/>
    </source>
</evidence>
<comment type="subcellular location">
    <subcellularLocation>
        <location evidence="1">Membrane</location>
        <topology evidence="1">Multi-pass membrane protein</topology>
    </subcellularLocation>
</comment>
<dbReference type="Pfam" id="PF07291">
    <property type="entry name" value="MauE"/>
    <property type="match status" value="1"/>
</dbReference>
<keyword evidence="5 6" id="KW-0472">Membrane</keyword>
<dbReference type="PROSITE" id="PS01047">
    <property type="entry name" value="HMA_1"/>
    <property type="match status" value="1"/>
</dbReference>
<feature type="transmembrane region" description="Helical" evidence="6">
    <location>
        <begin position="219"/>
        <end position="236"/>
    </location>
</feature>
<feature type="transmembrane region" description="Helical" evidence="6">
    <location>
        <begin position="177"/>
        <end position="198"/>
    </location>
</feature>
<keyword evidence="2 6" id="KW-0812">Transmembrane</keyword>
<feature type="domain" description="HMA" evidence="7">
    <location>
        <begin position="1"/>
        <end position="67"/>
    </location>
</feature>
<dbReference type="Pfam" id="PF00403">
    <property type="entry name" value="HMA"/>
    <property type="match status" value="1"/>
</dbReference>
<dbReference type="InterPro" id="IPR009908">
    <property type="entry name" value="Methylamine_util_MauE"/>
</dbReference>
<dbReference type="Gene3D" id="3.30.70.100">
    <property type="match status" value="1"/>
</dbReference>